<feature type="compositionally biased region" description="Polar residues" evidence="1">
    <location>
        <begin position="89"/>
        <end position="103"/>
    </location>
</feature>
<proteinExistence type="predicted"/>
<dbReference type="AlphaFoldDB" id="A0A653BGW8"/>
<reference evidence="2 3" key="1">
    <citation type="submission" date="2019-01" db="EMBL/GenBank/DDBJ databases">
        <authorList>
            <person name="Sayadi A."/>
        </authorList>
    </citation>
    <scope>NUCLEOTIDE SEQUENCE [LARGE SCALE GENOMIC DNA]</scope>
</reference>
<feature type="region of interest" description="Disordered" evidence="1">
    <location>
        <begin position="1"/>
        <end position="109"/>
    </location>
</feature>
<keyword evidence="3" id="KW-1185">Reference proteome</keyword>
<dbReference type="EMBL" id="CAACVG010000993">
    <property type="protein sequence ID" value="VEN34830.1"/>
    <property type="molecule type" value="Genomic_DNA"/>
</dbReference>
<dbReference type="OrthoDB" id="10046764at2759"/>
<gene>
    <name evidence="2" type="ORF">CALMAC_LOCUS896</name>
</gene>
<evidence type="ECO:0000313" key="2">
    <source>
        <dbReference type="EMBL" id="VEN34830.1"/>
    </source>
</evidence>
<accession>A0A653BGW8</accession>
<sequence>MRLFRLYPPSKHHHHHHQPQQQQQHIHQQHHHPVTNHMDSGQPTAATVAASGTSTDSHGGGGWGENRLADVESSSVGCDDSPRAVSPHHMQQQPAFAQSSSRQTDCKDASTDISDVQLDNSIPVTLTPPSSPEKMIPVLSMKCTMADKSTKTDDALLNGQSGGEGGLECAGGSAGASSACPTTTNAATMTTTSIAPAAVTTTPKPSAAAVSVKGAPLQVYPVDAIATAGGLPSPPLSSGPDCASYPAVTSTGGSGNPPRMSYAQVAQHHKDAHKAAVAAATTATSMVQTGPAPASVKSQTGPVDAATITLAGGKATTAGATTVPYRSTIQDGRDNPSSRGGSSENGSSHGNNQQQQQQPHSRYNGPNARGGGPPNRPGHERIGGAGVGRRRPGETRTTQLRDFVTAAPRSPK</sequence>
<name>A0A653BGW8_CALMS</name>
<evidence type="ECO:0000313" key="3">
    <source>
        <dbReference type="Proteomes" id="UP000410492"/>
    </source>
</evidence>
<organism evidence="2 3">
    <name type="scientific">Callosobruchus maculatus</name>
    <name type="common">Southern cowpea weevil</name>
    <name type="synonym">Pulse bruchid</name>
    <dbReference type="NCBI Taxonomy" id="64391"/>
    <lineage>
        <taxon>Eukaryota</taxon>
        <taxon>Metazoa</taxon>
        <taxon>Ecdysozoa</taxon>
        <taxon>Arthropoda</taxon>
        <taxon>Hexapoda</taxon>
        <taxon>Insecta</taxon>
        <taxon>Pterygota</taxon>
        <taxon>Neoptera</taxon>
        <taxon>Endopterygota</taxon>
        <taxon>Coleoptera</taxon>
        <taxon>Polyphaga</taxon>
        <taxon>Cucujiformia</taxon>
        <taxon>Chrysomeloidea</taxon>
        <taxon>Chrysomelidae</taxon>
        <taxon>Bruchinae</taxon>
        <taxon>Bruchini</taxon>
        <taxon>Callosobruchus</taxon>
    </lineage>
</organism>
<dbReference type="Proteomes" id="UP000410492">
    <property type="component" value="Unassembled WGS sequence"/>
</dbReference>
<feature type="compositionally biased region" description="Low complexity" evidence="1">
    <location>
        <begin position="44"/>
        <end position="57"/>
    </location>
</feature>
<protein>
    <submittedName>
        <fullName evidence="2">Uncharacterized protein</fullName>
    </submittedName>
</protein>
<feature type="compositionally biased region" description="Low complexity" evidence="1">
    <location>
        <begin position="337"/>
        <end position="367"/>
    </location>
</feature>
<feature type="region of interest" description="Disordered" evidence="1">
    <location>
        <begin position="321"/>
        <end position="412"/>
    </location>
</feature>
<evidence type="ECO:0000256" key="1">
    <source>
        <dbReference type="SAM" id="MobiDB-lite"/>
    </source>
</evidence>